<evidence type="ECO:0000313" key="2">
    <source>
        <dbReference type="Proteomes" id="UP001596162"/>
    </source>
</evidence>
<reference evidence="2" key="1">
    <citation type="journal article" date="2019" name="Int. J. Syst. Evol. Microbiol.">
        <title>The Global Catalogue of Microorganisms (GCM) 10K type strain sequencing project: providing services to taxonomists for standard genome sequencing and annotation.</title>
        <authorList>
            <consortium name="The Broad Institute Genomics Platform"/>
            <consortium name="The Broad Institute Genome Sequencing Center for Infectious Disease"/>
            <person name="Wu L."/>
            <person name="Ma J."/>
        </authorList>
    </citation>
    <scope>NUCLEOTIDE SEQUENCE [LARGE SCALE GENOMIC DNA]</scope>
    <source>
        <strain evidence="2">JCM 17978</strain>
    </source>
</reference>
<evidence type="ECO:0008006" key="3">
    <source>
        <dbReference type="Google" id="ProtNLM"/>
    </source>
</evidence>
<name>A0ABW0CAC2_9FLAO</name>
<organism evidence="1 2">
    <name type="scientific">Bizionia hallyeonensis</name>
    <dbReference type="NCBI Taxonomy" id="1123757"/>
    <lineage>
        <taxon>Bacteria</taxon>
        <taxon>Pseudomonadati</taxon>
        <taxon>Bacteroidota</taxon>
        <taxon>Flavobacteriia</taxon>
        <taxon>Flavobacteriales</taxon>
        <taxon>Flavobacteriaceae</taxon>
        <taxon>Bizionia</taxon>
    </lineage>
</organism>
<sequence length="132" mass="15223">MNINQIRNLEFFQNLGRLFYAVAFADKNIVKEEFSTLVSCLDNSSFSHIFLETEFKYHVISIFNTLYLEQSDAQKCFDEFLDYKKQNNNLFSKPINEAILKMASKLAASFSGQNKSELIMLANLSIELKKGN</sequence>
<protein>
    <recommendedName>
        <fullName evidence="3">Tellurite resistance protein TerB</fullName>
    </recommendedName>
</protein>
<dbReference type="RefSeq" id="WP_376861461.1">
    <property type="nucleotide sequence ID" value="NZ_JBHSLA010000005.1"/>
</dbReference>
<accession>A0ABW0CAC2</accession>
<proteinExistence type="predicted"/>
<comment type="caution">
    <text evidence="1">The sequence shown here is derived from an EMBL/GenBank/DDBJ whole genome shotgun (WGS) entry which is preliminary data.</text>
</comment>
<gene>
    <name evidence="1" type="ORF">ACFPH8_12650</name>
</gene>
<evidence type="ECO:0000313" key="1">
    <source>
        <dbReference type="EMBL" id="MFC5196184.1"/>
    </source>
</evidence>
<dbReference type="EMBL" id="JBHSLA010000005">
    <property type="protein sequence ID" value="MFC5196184.1"/>
    <property type="molecule type" value="Genomic_DNA"/>
</dbReference>
<keyword evidence="2" id="KW-1185">Reference proteome</keyword>
<dbReference type="Proteomes" id="UP001596162">
    <property type="component" value="Unassembled WGS sequence"/>
</dbReference>